<evidence type="ECO:0000313" key="1">
    <source>
        <dbReference type="EnsemblMetazoa" id="SMAR008222-PA"/>
    </source>
</evidence>
<dbReference type="Proteomes" id="UP000014500">
    <property type="component" value="Unassembled WGS sequence"/>
</dbReference>
<dbReference type="Gene3D" id="1.20.5.190">
    <property type="match status" value="1"/>
</dbReference>
<accession>T1J3Q2</accession>
<dbReference type="Pfam" id="PF00612">
    <property type="entry name" value="IQ"/>
    <property type="match status" value="1"/>
</dbReference>
<dbReference type="eggNOG" id="KOG0160">
    <property type="taxonomic scope" value="Eukaryota"/>
</dbReference>
<dbReference type="EnsemblMetazoa" id="SMAR008222-RA">
    <property type="protein sequence ID" value="SMAR008222-PA"/>
    <property type="gene ID" value="SMAR008222"/>
</dbReference>
<dbReference type="GO" id="GO:0005929">
    <property type="term" value="C:cilium"/>
    <property type="evidence" value="ECO:0007669"/>
    <property type="project" value="TreeGrafter"/>
</dbReference>
<reference evidence="2" key="1">
    <citation type="submission" date="2011-05" db="EMBL/GenBank/DDBJ databases">
        <authorList>
            <person name="Richards S.R."/>
            <person name="Qu J."/>
            <person name="Jiang H."/>
            <person name="Jhangiani S.N."/>
            <person name="Agravi P."/>
            <person name="Goodspeed R."/>
            <person name="Gross S."/>
            <person name="Mandapat C."/>
            <person name="Jackson L."/>
            <person name="Mathew T."/>
            <person name="Pu L."/>
            <person name="Thornton R."/>
            <person name="Saada N."/>
            <person name="Wilczek-Boney K.B."/>
            <person name="Lee S."/>
            <person name="Kovar C."/>
            <person name="Wu Y."/>
            <person name="Scherer S.E."/>
            <person name="Worley K.C."/>
            <person name="Muzny D.M."/>
            <person name="Gibbs R."/>
        </authorList>
    </citation>
    <scope>NUCLEOTIDE SEQUENCE</scope>
    <source>
        <strain evidence="2">Brora</strain>
    </source>
</reference>
<dbReference type="PANTHER" id="PTHR15673:SF2">
    <property type="entry name" value="IQ CALMODULIN-BINDING MOTIF-CONTAINING PROTEIN 1"/>
    <property type="match status" value="1"/>
</dbReference>
<organism evidence="1 2">
    <name type="scientific">Strigamia maritima</name>
    <name type="common">European centipede</name>
    <name type="synonym">Geophilus maritimus</name>
    <dbReference type="NCBI Taxonomy" id="126957"/>
    <lineage>
        <taxon>Eukaryota</taxon>
        <taxon>Metazoa</taxon>
        <taxon>Ecdysozoa</taxon>
        <taxon>Arthropoda</taxon>
        <taxon>Myriapoda</taxon>
        <taxon>Chilopoda</taxon>
        <taxon>Pleurostigmophora</taxon>
        <taxon>Geophilomorpha</taxon>
        <taxon>Linotaeniidae</taxon>
        <taxon>Strigamia</taxon>
    </lineage>
</organism>
<dbReference type="HOGENOM" id="CLU_977684_0_0_1"/>
<proteinExistence type="predicted"/>
<dbReference type="PhylomeDB" id="T1J3Q2"/>
<keyword evidence="2" id="KW-1185">Reference proteome</keyword>
<dbReference type="GO" id="GO:0060271">
    <property type="term" value="P:cilium assembly"/>
    <property type="evidence" value="ECO:0007669"/>
    <property type="project" value="InterPro"/>
</dbReference>
<sequence length="285" mass="34092">MESFPPIRSIDRSIEKDFHSLSVSPQPHQSRQSRLVVAQQQVCFLENKMSQLDAIGLNAKLEKFTYRRRKKQQKLHLISQIPGDKIIEFDALERERAAAAIQSAWRGFRARTQIYGNEGIKEYMMRHKASIVIQKWIKPRLKRKNNDRMTTQLMALDMDEENMKKEIEHEIDEWQKSYRANSKLRLRDQHWLHYQVQRELVEYYFSRETSTQQEEKQKQRQQQRHLVNQLGAEIQLASLNLKSRPQISTYSKPIEIRAKYQHETALEMARKPWRKKLMPTPAHFP</sequence>
<name>T1J3Q2_STRMM</name>
<dbReference type="InterPro" id="IPR000048">
    <property type="entry name" value="IQ_motif_EF-hand-BS"/>
</dbReference>
<protein>
    <submittedName>
        <fullName evidence="1">Uncharacterized protein</fullName>
    </submittedName>
</protein>
<dbReference type="GO" id="GO:0005516">
    <property type="term" value="F:calmodulin binding"/>
    <property type="evidence" value="ECO:0007669"/>
    <property type="project" value="InterPro"/>
</dbReference>
<dbReference type="PANTHER" id="PTHR15673">
    <property type="entry name" value="IQ CALMODULIN-BINDING MOTIF CONTAINING PROTEIN 1"/>
    <property type="match status" value="1"/>
</dbReference>
<dbReference type="PROSITE" id="PS50096">
    <property type="entry name" value="IQ"/>
    <property type="match status" value="1"/>
</dbReference>
<dbReference type="STRING" id="126957.T1J3Q2"/>
<dbReference type="EMBL" id="JH431830">
    <property type="status" value="NOT_ANNOTATED_CDS"/>
    <property type="molecule type" value="Genomic_DNA"/>
</dbReference>
<reference evidence="1" key="2">
    <citation type="submission" date="2015-02" db="UniProtKB">
        <authorList>
            <consortium name="EnsemblMetazoa"/>
        </authorList>
    </citation>
    <scope>IDENTIFICATION</scope>
</reference>
<dbReference type="AlphaFoldDB" id="T1J3Q2"/>
<dbReference type="InterPro" id="IPR028765">
    <property type="entry name" value="IQCB1"/>
</dbReference>
<evidence type="ECO:0000313" key="2">
    <source>
        <dbReference type="Proteomes" id="UP000014500"/>
    </source>
</evidence>